<comment type="caution">
    <text evidence="10">The sequence shown here is derived from an EMBL/GenBank/DDBJ whole genome shotgun (WGS) entry which is preliminary data.</text>
</comment>
<accession>A0ABT9NL76</accession>
<dbReference type="EMBL" id="JAUSQM010000001">
    <property type="protein sequence ID" value="MDP9820785.1"/>
    <property type="molecule type" value="Genomic_DNA"/>
</dbReference>
<dbReference type="InterPro" id="IPR013786">
    <property type="entry name" value="AcylCoA_DH/ox_N"/>
</dbReference>
<organism evidence="10 11">
    <name type="scientific">Nocardioides massiliensis</name>
    <dbReference type="NCBI Taxonomy" id="1325935"/>
    <lineage>
        <taxon>Bacteria</taxon>
        <taxon>Bacillati</taxon>
        <taxon>Actinomycetota</taxon>
        <taxon>Actinomycetes</taxon>
        <taxon>Propionibacteriales</taxon>
        <taxon>Nocardioidaceae</taxon>
        <taxon>Nocardioides</taxon>
    </lineage>
</organism>
<evidence type="ECO:0000256" key="5">
    <source>
        <dbReference type="ARBA" id="ARBA00023002"/>
    </source>
</evidence>
<dbReference type="Gene3D" id="1.20.140.10">
    <property type="entry name" value="Butyryl-CoA Dehydrogenase, subunit A, domain 3"/>
    <property type="match status" value="1"/>
</dbReference>
<feature type="domain" description="Acyl-CoA dehydrogenase/oxidase C-terminal" evidence="7">
    <location>
        <begin position="250"/>
        <end position="392"/>
    </location>
</feature>
<dbReference type="PANTHER" id="PTHR43292:SF4">
    <property type="entry name" value="ACYL-COA DEHYDROGENASE FADE34"/>
    <property type="match status" value="1"/>
</dbReference>
<comment type="cofactor">
    <cofactor evidence="1 6">
        <name>FAD</name>
        <dbReference type="ChEBI" id="CHEBI:57692"/>
    </cofactor>
</comment>
<dbReference type="RefSeq" id="WP_246360476.1">
    <property type="nucleotide sequence ID" value="NZ_CCXJ01000606.1"/>
</dbReference>
<evidence type="ECO:0000259" key="8">
    <source>
        <dbReference type="Pfam" id="PF02770"/>
    </source>
</evidence>
<dbReference type="InterPro" id="IPR046373">
    <property type="entry name" value="Acyl-CoA_Oxase/DH_mid-dom_sf"/>
</dbReference>
<dbReference type="Pfam" id="PF02770">
    <property type="entry name" value="Acyl-CoA_dh_M"/>
    <property type="match status" value="1"/>
</dbReference>
<dbReference type="Gene3D" id="2.40.110.10">
    <property type="entry name" value="Butyryl-CoA Dehydrogenase, subunit A, domain 2"/>
    <property type="match status" value="1"/>
</dbReference>
<evidence type="ECO:0000256" key="3">
    <source>
        <dbReference type="ARBA" id="ARBA00022630"/>
    </source>
</evidence>
<protein>
    <submittedName>
        <fullName evidence="10">Alkylation response protein AidB-like acyl-CoA dehydrogenase</fullName>
    </submittedName>
</protein>
<keyword evidence="3 6" id="KW-0285">Flavoprotein</keyword>
<dbReference type="Proteomes" id="UP001240447">
    <property type="component" value="Unassembled WGS sequence"/>
</dbReference>
<gene>
    <name evidence="10" type="ORF">J2S59_000594</name>
</gene>
<reference evidence="10 11" key="1">
    <citation type="submission" date="2023-07" db="EMBL/GenBank/DDBJ databases">
        <title>Sequencing the genomes of 1000 actinobacteria strains.</title>
        <authorList>
            <person name="Klenk H.-P."/>
        </authorList>
    </citation>
    <scope>NUCLEOTIDE SEQUENCE [LARGE SCALE GENOMIC DNA]</scope>
    <source>
        <strain evidence="10 11">GD13</strain>
    </source>
</reference>
<dbReference type="InterPro" id="IPR009075">
    <property type="entry name" value="AcylCo_DH/oxidase_C"/>
</dbReference>
<proteinExistence type="inferred from homology"/>
<name>A0ABT9NL76_9ACTN</name>
<dbReference type="Pfam" id="PF00441">
    <property type="entry name" value="Acyl-CoA_dh_1"/>
    <property type="match status" value="1"/>
</dbReference>
<keyword evidence="11" id="KW-1185">Reference proteome</keyword>
<dbReference type="PANTHER" id="PTHR43292">
    <property type="entry name" value="ACYL-COA DEHYDROGENASE"/>
    <property type="match status" value="1"/>
</dbReference>
<dbReference type="InterPro" id="IPR037069">
    <property type="entry name" value="AcylCoA_DH/ox_N_sf"/>
</dbReference>
<keyword evidence="4 6" id="KW-0274">FAD</keyword>
<dbReference type="InterPro" id="IPR036250">
    <property type="entry name" value="AcylCo_DH-like_C"/>
</dbReference>
<dbReference type="SUPFAM" id="SSF56645">
    <property type="entry name" value="Acyl-CoA dehydrogenase NM domain-like"/>
    <property type="match status" value="1"/>
</dbReference>
<evidence type="ECO:0000313" key="11">
    <source>
        <dbReference type="Proteomes" id="UP001240447"/>
    </source>
</evidence>
<comment type="similarity">
    <text evidence="2 6">Belongs to the acyl-CoA dehydrogenase family.</text>
</comment>
<evidence type="ECO:0000256" key="6">
    <source>
        <dbReference type="RuleBase" id="RU362125"/>
    </source>
</evidence>
<evidence type="ECO:0000256" key="4">
    <source>
        <dbReference type="ARBA" id="ARBA00022827"/>
    </source>
</evidence>
<evidence type="ECO:0000259" key="7">
    <source>
        <dbReference type="Pfam" id="PF00441"/>
    </source>
</evidence>
<dbReference type="InterPro" id="IPR006089">
    <property type="entry name" value="Acyl-CoA_DH_CS"/>
</dbReference>
<evidence type="ECO:0000313" key="10">
    <source>
        <dbReference type="EMBL" id="MDP9820785.1"/>
    </source>
</evidence>
<dbReference type="Gene3D" id="1.10.540.10">
    <property type="entry name" value="Acyl-CoA dehydrogenase/oxidase, N-terminal domain"/>
    <property type="match status" value="1"/>
</dbReference>
<dbReference type="InterPro" id="IPR052161">
    <property type="entry name" value="Mycobact_Acyl-CoA_DH"/>
</dbReference>
<dbReference type="SUPFAM" id="SSF47203">
    <property type="entry name" value="Acyl-CoA dehydrogenase C-terminal domain-like"/>
    <property type="match status" value="1"/>
</dbReference>
<dbReference type="InterPro" id="IPR009100">
    <property type="entry name" value="AcylCoA_DH/oxidase_NM_dom_sf"/>
</dbReference>
<dbReference type="PROSITE" id="PS00072">
    <property type="entry name" value="ACYL_COA_DH_1"/>
    <property type="match status" value="1"/>
</dbReference>
<evidence type="ECO:0000256" key="1">
    <source>
        <dbReference type="ARBA" id="ARBA00001974"/>
    </source>
</evidence>
<feature type="domain" description="Acyl-CoA dehydrogenase/oxidase N-terminal" evidence="9">
    <location>
        <begin position="26"/>
        <end position="137"/>
    </location>
</feature>
<evidence type="ECO:0000256" key="2">
    <source>
        <dbReference type="ARBA" id="ARBA00009347"/>
    </source>
</evidence>
<feature type="domain" description="Acyl-CoA oxidase/dehydrogenase middle" evidence="8">
    <location>
        <begin position="142"/>
        <end position="234"/>
    </location>
</feature>
<dbReference type="InterPro" id="IPR006091">
    <property type="entry name" value="Acyl-CoA_Oxase/DH_mid-dom"/>
</dbReference>
<sequence>MSGTATGGATSGVLRPAAFEEAIERTHALRLEVRAFLAEELAAGRYAPRADAWLAGWDESFSRRLGERGWLGMTLPVEYGGHGRSAIERFAVTEELLAASAPVAAHWIADRQTAPSILRYGNEELRHAYLPGIARGEIYFGIGMSEPDSGSDLASVRTRGTQVEGGWMLSGTKVWTSGAHHANAFIVLARTSPLDPKHRHAGLSQFIVDLTSTGVTINPINLISGEHHFNEVVLADVFVPDSRVLGQIGDGWRQVTSELAYERSGPERLLSTYPLLMLLTDSVARRDDGRGRIELGALLARLTALREMSLNVAIGLAAGQLMEVQAALVKDLGTTFEGDVVNVARTVLDEEPDLGSNDQLAHILAQAILHAPGFTIRGGTNEILRGVIARGMGVR</sequence>
<evidence type="ECO:0000259" key="9">
    <source>
        <dbReference type="Pfam" id="PF02771"/>
    </source>
</evidence>
<dbReference type="Pfam" id="PF02771">
    <property type="entry name" value="Acyl-CoA_dh_N"/>
    <property type="match status" value="1"/>
</dbReference>
<keyword evidence="5 6" id="KW-0560">Oxidoreductase</keyword>